<dbReference type="eggNOG" id="COG0491">
    <property type="taxonomic scope" value="Bacteria"/>
</dbReference>
<dbReference type="AlphaFoldDB" id="A0A084ESS9"/>
<keyword evidence="3" id="KW-0479">Metal-binding</keyword>
<dbReference type="PANTHER" id="PTHR42978">
    <property type="entry name" value="QUORUM-QUENCHING LACTONASE YTNP-RELATED-RELATED"/>
    <property type="match status" value="1"/>
</dbReference>
<protein>
    <submittedName>
        <fullName evidence="7">Putative hydrolase</fullName>
    </submittedName>
</protein>
<feature type="domain" description="Metallo-beta-lactamase" evidence="6">
    <location>
        <begin position="26"/>
        <end position="243"/>
    </location>
</feature>
<evidence type="ECO:0000256" key="2">
    <source>
        <dbReference type="ARBA" id="ARBA00007749"/>
    </source>
</evidence>
<evidence type="ECO:0000313" key="7">
    <source>
        <dbReference type="EMBL" id="KEZ21021.1"/>
    </source>
</evidence>
<evidence type="ECO:0000256" key="3">
    <source>
        <dbReference type="ARBA" id="ARBA00022723"/>
    </source>
</evidence>
<evidence type="ECO:0000313" key="8">
    <source>
        <dbReference type="Proteomes" id="UP000028534"/>
    </source>
</evidence>
<comment type="similarity">
    <text evidence="2">Belongs to the metallo-beta-lactamase superfamily.</text>
</comment>
<dbReference type="EMBL" id="JGVR01000002">
    <property type="protein sequence ID" value="KEZ21021.1"/>
    <property type="molecule type" value="Genomic_DNA"/>
</dbReference>
<dbReference type="InterPro" id="IPR051013">
    <property type="entry name" value="MBL_superfamily_lactonases"/>
</dbReference>
<accession>A0A084ESS9</accession>
<comment type="caution">
    <text evidence="7">The sequence shown here is derived from an EMBL/GenBank/DDBJ whole genome shotgun (WGS) entry which is preliminary data.</text>
</comment>
<dbReference type="RefSeq" id="WP_037516534.1">
    <property type="nucleotide sequence ID" value="NZ_JGVR01000002.1"/>
</dbReference>
<dbReference type="InterPro" id="IPR001279">
    <property type="entry name" value="Metallo-B-lactamas"/>
</dbReference>
<evidence type="ECO:0000256" key="1">
    <source>
        <dbReference type="ARBA" id="ARBA00001947"/>
    </source>
</evidence>
<dbReference type="GO" id="GO:0016787">
    <property type="term" value="F:hydrolase activity"/>
    <property type="evidence" value="ECO:0007669"/>
    <property type="project" value="UniProtKB-KW"/>
</dbReference>
<reference evidence="7 8" key="1">
    <citation type="submission" date="2014-03" db="EMBL/GenBank/DDBJ databases">
        <title>Genome sequence of Sphingobium yanoikuyae B1.</title>
        <authorList>
            <person name="Gan H.M."/>
            <person name="Gan H.Y."/>
            <person name="Savka M.A."/>
        </authorList>
    </citation>
    <scope>NUCLEOTIDE SEQUENCE [LARGE SCALE GENOMIC DNA]</scope>
    <source>
        <strain evidence="7 8">B1</strain>
    </source>
</reference>
<gene>
    <name evidence="7" type="ORF">CP98_00470</name>
</gene>
<name>A0A084ESS9_SPHYA</name>
<dbReference type="Proteomes" id="UP000028534">
    <property type="component" value="Unassembled WGS sequence"/>
</dbReference>
<sequence length="276" mass="30955">MTHYRITSLRIGELHLPHGAGIMRDPIHCWLVRGDGVNILVDSGMAEVATITKRLKVQGARGGHRALREELAKEGLAPEDIHYVVLTHLHFDHADNLDLFPGACVVVQRAELLAAIDPVPSQRIYYWRSTIDNLMARKKPLQLRLLEGDADLLPGFRLLSVPSHTEGMQVPVISTEKGLAAIASDLGDHYRYWFPDDPRATDRPQRSLAGAFLTGNIRSESERVWQAAMRRVLDNSDIVIPAHDFRIPVQVPEQWFAIPESTEGDIAHHPFETETP</sequence>
<dbReference type="CDD" id="cd07729">
    <property type="entry name" value="AHL_lactonase_MBL-fold"/>
    <property type="match status" value="1"/>
</dbReference>
<comment type="cofactor">
    <cofactor evidence="1">
        <name>Zn(2+)</name>
        <dbReference type="ChEBI" id="CHEBI:29105"/>
    </cofactor>
</comment>
<dbReference type="InterPro" id="IPR036866">
    <property type="entry name" value="RibonucZ/Hydroxyglut_hydro"/>
</dbReference>
<dbReference type="PANTHER" id="PTHR42978:SF7">
    <property type="entry name" value="METALLO-HYDROLASE RV2300C-RELATED"/>
    <property type="match status" value="1"/>
</dbReference>
<keyword evidence="5" id="KW-0862">Zinc</keyword>
<dbReference type="SMART" id="SM00849">
    <property type="entry name" value="Lactamase_B"/>
    <property type="match status" value="1"/>
</dbReference>
<dbReference type="SUPFAM" id="SSF56281">
    <property type="entry name" value="Metallo-hydrolase/oxidoreductase"/>
    <property type="match status" value="1"/>
</dbReference>
<proteinExistence type="inferred from homology"/>
<dbReference type="PATRIC" id="fig|13690.10.peg.486"/>
<evidence type="ECO:0000259" key="6">
    <source>
        <dbReference type="SMART" id="SM00849"/>
    </source>
</evidence>
<evidence type="ECO:0000256" key="5">
    <source>
        <dbReference type="ARBA" id="ARBA00022833"/>
    </source>
</evidence>
<dbReference type="GO" id="GO:0046872">
    <property type="term" value="F:metal ion binding"/>
    <property type="evidence" value="ECO:0007669"/>
    <property type="project" value="UniProtKB-KW"/>
</dbReference>
<organism evidence="7 8">
    <name type="scientific">Sphingobium yanoikuyae</name>
    <name type="common">Sphingomonas yanoikuyae</name>
    <dbReference type="NCBI Taxonomy" id="13690"/>
    <lineage>
        <taxon>Bacteria</taxon>
        <taxon>Pseudomonadati</taxon>
        <taxon>Pseudomonadota</taxon>
        <taxon>Alphaproteobacteria</taxon>
        <taxon>Sphingomonadales</taxon>
        <taxon>Sphingomonadaceae</taxon>
        <taxon>Sphingobium</taxon>
    </lineage>
</organism>
<dbReference type="Gene3D" id="3.60.15.10">
    <property type="entry name" value="Ribonuclease Z/Hydroxyacylglutathione hydrolase-like"/>
    <property type="match status" value="1"/>
</dbReference>
<keyword evidence="4 7" id="KW-0378">Hydrolase</keyword>
<evidence type="ECO:0000256" key="4">
    <source>
        <dbReference type="ARBA" id="ARBA00022801"/>
    </source>
</evidence>
<dbReference type="Pfam" id="PF00753">
    <property type="entry name" value="Lactamase_B"/>
    <property type="match status" value="1"/>
</dbReference>